<evidence type="ECO:0000313" key="7">
    <source>
        <dbReference type="EMBL" id="GAA4180691.1"/>
    </source>
</evidence>
<evidence type="ECO:0000256" key="5">
    <source>
        <dbReference type="ARBA" id="ARBA00023014"/>
    </source>
</evidence>
<dbReference type="EMBL" id="BAAAZK010000007">
    <property type="protein sequence ID" value="GAA4180691.1"/>
    <property type="molecule type" value="Genomic_DNA"/>
</dbReference>
<dbReference type="InterPro" id="IPR036188">
    <property type="entry name" value="FAD/NAD-bd_sf"/>
</dbReference>
<keyword evidence="5" id="KW-0411">Iron-sulfur</keyword>
<dbReference type="Pfam" id="PF12831">
    <property type="entry name" value="FAD_oxidored"/>
    <property type="match status" value="1"/>
</dbReference>
<evidence type="ECO:0000313" key="8">
    <source>
        <dbReference type="Proteomes" id="UP001500167"/>
    </source>
</evidence>
<evidence type="ECO:0000256" key="3">
    <source>
        <dbReference type="ARBA" id="ARBA00023002"/>
    </source>
</evidence>
<dbReference type="SUPFAM" id="SSF51905">
    <property type="entry name" value="FAD/NAD(P)-binding domain"/>
    <property type="match status" value="1"/>
</dbReference>
<dbReference type="RefSeq" id="WP_346087245.1">
    <property type="nucleotide sequence ID" value="NZ_BAAAZK010000007.1"/>
</dbReference>
<dbReference type="Gene3D" id="3.50.50.60">
    <property type="entry name" value="FAD/NAD(P)-binding domain"/>
    <property type="match status" value="1"/>
</dbReference>
<evidence type="ECO:0000256" key="2">
    <source>
        <dbReference type="ARBA" id="ARBA00022723"/>
    </source>
</evidence>
<dbReference type="InterPro" id="IPR039650">
    <property type="entry name" value="HdrA-like"/>
</dbReference>
<accession>A0ABP8AAU2</accession>
<dbReference type="InterPro" id="IPR033803">
    <property type="entry name" value="CBD-like_Golvesin-Xly"/>
</dbReference>
<evidence type="ECO:0000256" key="1">
    <source>
        <dbReference type="ARBA" id="ARBA00022485"/>
    </source>
</evidence>
<evidence type="ECO:0000259" key="6">
    <source>
        <dbReference type="Pfam" id="PF25275"/>
    </source>
</evidence>
<feature type="domain" description="Golvesin/Xly CBD-like" evidence="6">
    <location>
        <begin position="532"/>
        <end position="659"/>
    </location>
</feature>
<evidence type="ECO:0000256" key="4">
    <source>
        <dbReference type="ARBA" id="ARBA00023004"/>
    </source>
</evidence>
<keyword evidence="4" id="KW-0408">Iron</keyword>
<comment type="caution">
    <text evidence="7">The sequence shown here is derived from an EMBL/GenBank/DDBJ whole genome shotgun (WGS) entry which is preliminary data.</text>
</comment>
<dbReference type="Proteomes" id="UP001500167">
    <property type="component" value="Unassembled WGS sequence"/>
</dbReference>
<name>A0ABP8AAU2_9SPHI</name>
<dbReference type="PANTHER" id="PTHR43498">
    <property type="entry name" value="FERREDOXIN:COB-COM HETERODISULFIDE REDUCTASE SUBUNIT A"/>
    <property type="match status" value="1"/>
</dbReference>
<dbReference type="Pfam" id="PF25275">
    <property type="entry name" value="Golvesin_C"/>
    <property type="match status" value="1"/>
</dbReference>
<sequence>MMMRKTLLMTIGLLTMFWHVVKGQTDRKVDLCIYGATSAGVIAAYTASQAGKSVLLIDPGTRVGGLSSGGLGQTDIGNKYVVTGLALDFYRKMGKHYGSFEQWIFEPKVAESIFKDYLAHAGTQTLMGHRLIGVETAHRSIKSITLLPSGSREGKNITVTANVFMDCSYEGDLMAKAGVSYHVGRESNSTYGETINGVQLLDGHQFPDGVDPYKIKGDPGSGVLWGINTGPLKENGTGDAKVQAYNYRITLTNVPENRIAITKPHNYDATNYELLKRQKEIQPWKSIQDVFIWSLMPNGKTDINNRNGFSTDMIGMNWRYPEADFFERKEIIQAHEDYTKGLLYFVANDRSVPEPIRSEFKKWGYPKDEYPDNGHWSPQLYIREARRMIGDVVMTQDHCQGRKVVFDGVGYAAYTMDSHNCDRVIVNGMVKNEGNVEVGGFSPFPISYRAIVPKKEEINNLLVPVCLSASHIAFGSIRMEPVFMVLGQSAAVAACEAIDNKTAVQDVDIRRVQKILRDNPKADGRSADYIIHVDDKDQVMLKGNWRKSAKKGYGMSYQEADSNPGAMARFTPGKDFAGGKYMLYSYFPRTAESAERGTFIIHTGKTRIEKTINFKEVNILGQTTSTWVALGEYAFEKGRSKPYVEITSDAKGILAANAILWVPVSDQN</sequence>
<dbReference type="PANTHER" id="PTHR43498:SF1">
    <property type="entry name" value="COB--COM HETERODISULFIDE REDUCTASE IRON-SULFUR SUBUNIT A"/>
    <property type="match status" value="1"/>
</dbReference>
<reference evidence="8" key="1">
    <citation type="journal article" date="2019" name="Int. J. Syst. Evol. Microbiol.">
        <title>The Global Catalogue of Microorganisms (GCM) 10K type strain sequencing project: providing services to taxonomists for standard genome sequencing and annotation.</title>
        <authorList>
            <consortium name="The Broad Institute Genomics Platform"/>
            <consortium name="The Broad Institute Genome Sequencing Center for Infectious Disease"/>
            <person name="Wu L."/>
            <person name="Ma J."/>
        </authorList>
    </citation>
    <scope>NUCLEOTIDE SEQUENCE [LARGE SCALE GENOMIC DNA]</scope>
    <source>
        <strain evidence="8">JCM 16722</strain>
    </source>
</reference>
<protein>
    <submittedName>
        <fullName evidence="7">FAD-dependent oxidoreductase</fullName>
    </submittedName>
</protein>
<keyword evidence="8" id="KW-1185">Reference proteome</keyword>
<keyword evidence="1" id="KW-0004">4Fe-4S</keyword>
<dbReference type="SUPFAM" id="SSF51971">
    <property type="entry name" value="Nucleotide-binding domain"/>
    <property type="match status" value="1"/>
</dbReference>
<organism evidence="7 8">
    <name type="scientific">Sphingobacterium ginsenosidimutans</name>
    <dbReference type="NCBI Taxonomy" id="687845"/>
    <lineage>
        <taxon>Bacteria</taxon>
        <taxon>Pseudomonadati</taxon>
        <taxon>Bacteroidota</taxon>
        <taxon>Sphingobacteriia</taxon>
        <taxon>Sphingobacteriales</taxon>
        <taxon>Sphingobacteriaceae</taxon>
        <taxon>Sphingobacterium</taxon>
    </lineage>
</organism>
<proteinExistence type="predicted"/>
<keyword evidence="3" id="KW-0560">Oxidoreductase</keyword>
<gene>
    <name evidence="7" type="ORF">GCM10022218_35310</name>
</gene>
<keyword evidence="2" id="KW-0479">Metal-binding</keyword>